<comment type="caution">
    <text evidence="2">The sequence shown here is derived from an EMBL/GenBank/DDBJ whole genome shotgun (WGS) entry which is preliminary data.</text>
</comment>
<sequence>MNKKLYVVRHGETYLNRYHKLQGWADSPLTEEGKEVAIRTGERLSDIAFDRVYTSDLGRTIETAELILKQNKHAQSIELRRLKEFREVFFGSYEGERIDRVVLQIAAEQGFHYETGQEVFANHSMSEILSFIKQADPLSDAEDADELQARIELGMKQMMSDLIDQDAVVLLVTHGIVIRHIIDTYSDHPDHQGEVKNASVSVLEFKDGEASVVMFNSLSEALD</sequence>
<dbReference type="PANTHER" id="PTHR46517">
    <property type="entry name" value="FRUCTOSE-2,6-BISPHOSPHATASE TIGAR"/>
    <property type="match status" value="1"/>
</dbReference>
<dbReference type="SMART" id="SM00855">
    <property type="entry name" value="PGAM"/>
    <property type="match status" value="1"/>
</dbReference>
<proteinExistence type="predicted"/>
<dbReference type="InterPro" id="IPR029033">
    <property type="entry name" value="His_PPase_superfam"/>
</dbReference>
<dbReference type="CDD" id="cd07067">
    <property type="entry name" value="HP_PGM_like"/>
    <property type="match status" value="1"/>
</dbReference>
<dbReference type="EMBL" id="JBHSTE010000004">
    <property type="protein sequence ID" value="MFC6333526.1"/>
    <property type="molecule type" value="Genomic_DNA"/>
</dbReference>
<protein>
    <submittedName>
        <fullName evidence="2">Histidine phosphatase family protein</fullName>
    </submittedName>
</protein>
<accession>A0ABW1V6S4</accession>
<organism evidence="2 3">
    <name type="scientific">Paenibacillus septentrionalis</name>
    <dbReference type="NCBI Taxonomy" id="429342"/>
    <lineage>
        <taxon>Bacteria</taxon>
        <taxon>Bacillati</taxon>
        <taxon>Bacillota</taxon>
        <taxon>Bacilli</taxon>
        <taxon>Bacillales</taxon>
        <taxon>Paenibacillaceae</taxon>
        <taxon>Paenibacillus</taxon>
    </lineage>
</organism>
<dbReference type="Pfam" id="PF00300">
    <property type="entry name" value="His_Phos_1"/>
    <property type="match status" value="1"/>
</dbReference>
<gene>
    <name evidence="2" type="ORF">ACFP56_12925</name>
</gene>
<evidence type="ECO:0000313" key="3">
    <source>
        <dbReference type="Proteomes" id="UP001596233"/>
    </source>
</evidence>
<dbReference type="InterPro" id="IPR051695">
    <property type="entry name" value="Phosphoglycerate_Mutase"/>
</dbReference>
<dbReference type="PANTHER" id="PTHR46517:SF1">
    <property type="entry name" value="FRUCTOSE-2,6-BISPHOSPHATASE TIGAR"/>
    <property type="match status" value="1"/>
</dbReference>
<dbReference type="Gene3D" id="3.40.50.1240">
    <property type="entry name" value="Phosphoglycerate mutase-like"/>
    <property type="match status" value="1"/>
</dbReference>
<reference evidence="3" key="1">
    <citation type="journal article" date="2019" name="Int. J. Syst. Evol. Microbiol.">
        <title>The Global Catalogue of Microorganisms (GCM) 10K type strain sequencing project: providing services to taxonomists for standard genome sequencing and annotation.</title>
        <authorList>
            <consortium name="The Broad Institute Genomics Platform"/>
            <consortium name="The Broad Institute Genome Sequencing Center for Infectious Disease"/>
            <person name="Wu L."/>
            <person name="Ma J."/>
        </authorList>
    </citation>
    <scope>NUCLEOTIDE SEQUENCE [LARGE SCALE GENOMIC DNA]</scope>
    <source>
        <strain evidence="3">PCU 280</strain>
    </source>
</reference>
<dbReference type="RefSeq" id="WP_379235086.1">
    <property type="nucleotide sequence ID" value="NZ_JBHSTE010000004.1"/>
</dbReference>
<dbReference type="Proteomes" id="UP001596233">
    <property type="component" value="Unassembled WGS sequence"/>
</dbReference>
<dbReference type="SUPFAM" id="SSF53254">
    <property type="entry name" value="Phosphoglycerate mutase-like"/>
    <property type="match status" value="1"/>
</dbReference>
<evidence type="ECO:0000256" key="1">
    <source>
        <dbReference type="ARBA" id="ARBA00022801"/>
    </source>
</evidence>
<keyword evidence="3" id="KW-1185">Reference proteome</keyword>
<evidence type="ECO:0000313" key="2">
    <source>
        <dbReference type="EMBL" id="MFC6333526.1"/>
    </source>
</evidence>
<dbReference type="InterPro" id="IPR013078">
    <property type="entry name" value="His_Pase_superF_clade-1"/>
</dbReference>
<keyword evidence="1" id="KW-0378">Hydrolase</keyword>
<name>A0ABW1V6S4_9BACL</name>